<organism evidence="1 2">
    <name type="scientific">Lysinibacillus capsici</name>
    <dbReference type="NCBI Taxonomy" id="2115968"/>
    <lineage>
        <taxon>Bacteria</taxon>
        <taxon>Bacillati</taxon>
        <taxon>Bacillota</taxon>
        <taxon>Bacilli</taxon>
        <taxon>Bacillales</taxon>
        <taxon>Bacillaceae</taxon>
        <taxon>Lysinibacillus</taxon>
    </lineage>
</organism>
<reference evidence="1 2" key="1">
    <citation type="submission" date="2018-06" db="EMBL/GenBank/DDBJ databases">
        <authorList>
            <consortium name="Pathogen Informatics"/>
            <person name="Doyle S."/>
        </authorList>
    </citation>
    <scope>NUCLEOTIDE SEQUENCE [LARGE SCALE GENOMIC DNA]</scope>
    <source>
        <strain evidence="1 2">NCTC7582</strain>
    </source>
</reference>
<name>A0A2X0YJY8_9BACI</name>
<dbReference type="Proteomes" id="UP000251431">
    <property type="component" value="Unassembled WGS sequence"/>
</dbReference>
<gene>
    <name evidence="1" type="ORF">NCTC7582_00058</name>
</gene>
<dbReference type="EMBL" id="UAQE01000001">
    <property type="protein sequence ID" value="SPT95557.1"/>
    <property type="molecule type" value="Genomic_DNA"/>
</dbReference>
<evidence type="ECO:0000313" key="1">
    <source>
        <dbReference type="EMBL" id="SPT95557.1"/>
    </source>
</evidence>
<evidence type="ECO:0008006" key="3">
    <source>
        <dbReference type="Google" id="ProtNLM"/>
    </source>
</evidence>
<dbReference type="AlphaFoldDB" id="A0A2X0YJY8"/>
<sequence length="126" mass="14284">MKNEQQNEQELVVNHGEVTNQVENNPKVQNPNIIHVKIKKPIELKGEKVDELVLDFTELTGKDILGIDAELRMEGRAGGFDSIYNQDAMLKLAARGIGCIPLDLEKLHGADFFELLLQVRAFFIQW</sequence>
<protein>
    <recommendedName>
        <fullName evidence="3">Phage tail assembly protein</fullName>
    </recommendedName>
</protein>
<proteinExistence type="predicted"/>
<dbReference type="RefSeq" id="WP_112116196.1">
    <property type="nucleotide sequence ID" value="NZ_UAQE01000001.1"/>
</dbReference>
<evidence type="ECO:0000313" key="2">
    <source>
        <dbReference type="Proteomes" id="UP000251431"/>
    </source>
</evidence>
<accession>A0A2X0YJY8</accession>